<gene>
    <name evidence="1" type="ordered locus">Bd2589</name>
</gene>
<dbReference type="STRING" id="264462.Bd2589"/>
<accession>Q6MK25</accession>
<dbReference type="AlphaFoldDB" id="Q6MK25"/>
<protein>
    <submittedName>
        <fullName evidence="1">Uncharacterized protein</fullName>
    </submittedName>
</protein>
<evidence type="ECO:0000313" key="1">
    <source>
        <dbReference type="EMBL" id="CAE80384.1"/>
    </source>
</evidence>
<name>Q6MK25_BDEBA</name>
<keyword evidence="2" id="KW-1185">Reference proteome</keyword>
<organism evidence="1 2">
    <name type="scientific">Bdellovibrio bacteriovorus (strain ATCC 15356 / DSM 50701 / NCIMB 9529 / HD100)</name>
    <dbReference type="NCBI Taxonomy" id="264462"/>
    <lineage>
        <taxon>Bacteria</taxon>
        <taxon>Pseudomonadati</taxon>
        <taxon>Bdellovibrionota</taxon>
        <taxon>Bdellovibrionia</taxon>
        <taxon>Bdellovibrionales</taxon>
        <taxon>Pseudobdellovibrionaceae</taxon>
        <taxon>Bdellovibrio</taxon>
    </lineage>
</organism>
<proteinExistence type="predicted"/>
<dbReference type="Proteomes" id="UP000008080">
    <property type="component" value="Chromosome"/>
</dbReference>
<dbReference type="KEGG" id="bba:Bd2589"/>
<evidence type="ECO:0000313" key="2">
    <source>
        <dbReference type="Proteomes" id="UP000008080"/>
    </source>
</evidence>
<dbReference type="HOGENOM" id="CLU_841072_0_0_7"/>
<dbReference type="RefSeq" id="WP_011164987.1">
    <property type="nucleotide sequence ID" value="NC_005363.1"/>
</dbReference>
<dbReference type="EMBL" id="BX842653">
    <property type="protein sequence ID" value="CAE80384.1"/>
    <property type="molecule type" value="Genomic_DNA"/>
</dbReference>
<dbReference type="eggNOG" id="ENOG5034AAV">
    <property type="taxonomic scope" value="Bacteria"/>
</dbReference>
<dbReference type="GeneID" id="93013488"/>
<sequence>MLRVGRFRHRLLEDEFLKNTSPLAHKCLQVFMRLWQSKSLSDAEIAAIYILVFSFLRRPKDFLGGPHNKPLAHLPAHSRMSCQSFYELLQKELPEDLRQAKSLLRFQRPDDLLTYFCSHSWRSIPLSVAQSLMAWESGLYPLRLLSYVPTPKEVLSMQTEGQRCVSMLQDLTEMQEFVEEGRDVLGFIVHDLIHADHFFADPAKARAQIEFSRHLLVVFGFREIQTMLQTDPVFKKEFEYLMSDMNSFPLHLLKTFKAVLLGYFKRREGLAMTAALPEASEAEFQRLFESSLKTWKLPDEAHHAALRLNTPLFQGLDDSLLLHSALLQYQ</sequence>
<reference evidence="1 2" key="1">
    <citation type="journal article" date="2004" name="Science">
        <title>A predator unmasked: life cycle of Bdellovibrio bacteriovorus from a genomic perspective.</title>
        <authorList>
            <person name="Rendulic S."/>
            <person name="Jagtap P."/>
            <person name="Rosinus A."/>
            <person name="Eppinger M."/>
            <person name="Baar C."/>
            <person name="Lanz C."/>
            <person name="Keller H."/>
            <person name="Lambert C."/>
            <person name="Evans K.J."/>
            <person name="Goesmann A."/>
            <person name="Meyer F."/>
            <person name="Sockett R.E."/>
            <person name="Schuster S.C."/>
        </authorList>
    </citation>
    <scope>NUCLEOTIDE SEQUENCE [LARGE SCALE GENOMIC DNA]</scope>
    <source>
        <strain evidence="2">ATCC 15356 / DSM 50701 / NCIMB 9529 / HD100</strain>
    </source>
</reference>